<dbReference type="Pfam" id="PF13472">
    <property type="entry name" value="Lipase_GDSL_2"/>
    <property type="match status" value="1"/>
</dbReference>
<keyword evidence="4" id="KW-1185">Reference proteome</keyword>
<sequence length="328" mass="36880">MKRIKKCPLFLILVISSVLFTLIGIIGKNSIYKDYEYHFADTPFLALTLEGISKGEYPWESFRYGSVIEAVSGALNLPIGGGEDEALETEALVAEGDAGSLFEEAIPAEDAGEEAASDEERADRTYDFVQVGEEYFDDAVFIGDSRTVGLFEYGGMEERCDFFAKTSLTIYDVFTEPIVKDEETGDKITIEAALQKKQYGKVYLMLGINELGTGTTETFMTEYKKVVGRLEELQPGAIIFAEGIMRVAGTKNETDPIFNNMNINERNEAIEEIADNKKIFYIDVNEVVCDAQGNLEKDYTTDEIHLKAQYYEKWKQFLLSKGIIREEK</sequence>
<keyword evidence="1" id="KW-1133">Transmembrane helix</keyword>
<keyword evidence="1" id="KW-0812">Transmembrane</keyword>
<dbReference type="Gene3D" id="3.40.50.1110">
    <property type="entry name" value="SGNH hydrolase"/>
    <property type="match status" value="1"/>
</dbReference>
<reference evidence="3 4" key="1">
    <citation type="submission" date="2019-03" db="EMBL/GenBank/DDBJ databases">
        <title>Genomic Encyclopedia of Type Strains, Phase IV (KMG-IV): sequencing the most valuable type-strain genomes for metagenomic binning, comparative biology and taxonomic classification.</title>
        <authorList>
            <person name="Goeker M."/>
        </authorList>
    </citation>
    <scope>NUCLEOTIDE SEQUENCE [LARGE SCALE GENOMIC DNA]</scope>
    <source>
        <strain evidence="3 4">DSM 100556</strain>
    </source>
</reference>
<protein>
    <submittedName>
        <fullName evidence="3">Lysophospholipase L1-like esterase</fullName>
    </submittedName>
</protein>
<feature type="transmembrane region" description="Helical" evidence="1">
    <location>
        <begin position="7"/>
        <end position="27"/>
    </location>
</feature>
<evidence type="ECO:0000256" key="1">
    <source>
        <dbReference type="SAM" id="Phobius"/>
    </source>
</evidence>
<dbReference type="EMBL" id="SLUO01000002">
    <property type="protein sequence ID" value="TCL60484.1"/>
    <property type="molecule type" value="Genomic_DNA"/>
</dbReference>
<evidence type="ECO:0000259" key="2">
    <source>
        <dbReference type="Pfam" id="PF13472"/>
    </source>
</evidence>
<keyword evidence="1" id="KW-0472">Membrane</keyword>
<gene>
    <name evidence="3" type="ORF">EDD76_102181</name>
</gene>
<accession>A0A4R1R4S4</accession>
<organism evidence="3 4">
    <name type="scientific">Kineothrix alysoides</name>
    <dbReference type="NCBI Taxonomy" id="1469948"/>
    <lineage>
        <taxon>Bacteria</taxon>
        <taxon>Bacillati</taxon>
        <taxon>Bacillota</taxon>
        <taxon>Clostridia</taxon>
        <taxon>Lachnospirales</taxon>
        <taxon>Lachnospiraceae</taxon>
        <taxon>Kineothrix</taxon>
    </lineage>
</organism>
<dbReference type="InterPro" id="IPR036514">
    <property type="entry name" value="SGNH_hydro_sf"/>
</dbReference>
<comment type="caution">
    <text evidence="3">The sequence shown here is derived from an EMBL/GenBank/DDBJ whole genome shotgun (WGS) entry which is preliminary data.</text>
</comment>
<dbReference type="InterPro" id="IPR013830">
    <property type="entry name" value="SGNH_hydro"/>
</dbReference>
<dbReference type="OrthoDB" id="1650541at2"/>
<feature type="domain" description="SGNH hydrolase-type esterase" evidence="2">
    <location>
        <begin position="195"/>
        <end position="312"/>
    </location>
</feature>
<name>A0A4R1R4S4_9FIRM</name>
<dbReference type="SUPFAM" id="SSF52266">
    <property type="entry name" value="SGNH hydrolase"/>
    <property type="match status" value="1"/>
</dbReference>
<dbReference type="STRING" id="1469948.GCA_000732725_00217"/>
<evidence type="ECO:0000313" key="3">
    <source>
        <dbReference type="EMBL" id="TCL60484.1"/>
    </source>
</evidence>
<dbReference type="AlphaFoldDB" id="A0A4R1R4S4"/>
<dbReference type="RefSeq" id="WP_031388998.1">
    <property type="nucleotide sequence ID" value="NZ_JPNB01000001.1"/>
</dbReference>
<evidence type="ECO:0000313" key="4">
    <source>
        <dbReference type="Proteomes" id="UP000295718"/>
    </source>
</evidence>
<dbReference type="Proteomes" id="UP000295718">
    <property type="component" value="Unassembled WGS sequence"/>
</dbReference>
<proteinExistence type="predicted"/>